<dbReference type="InterPro" id="IPR018357">
    <property type="entry name" value="Hexapep_transf_CS"/>
</dbReference>
<dbReference type="InterPro" id="IPR051159">
    <property type="entry name" value="Hexapeptide_acetyltransf"/>
</dbReference>
<dbReference type="SUPFAM" id="SSF51161">
    <property type="entry name" value="Trimeric LpxA-like enzymes"/>
    <property type="match status" value="1"/>
</dbReference>
<proteinExistence type="predicted"/>
<dbReference type="PANTHER" id="PTHR23416">
    <property type="entry name" value="SIALIC ACID SYNTHASE-RELATED"/>
    <property type="match status" value="1"/>
</dbReference>
<dbReference type="RefSeq" id="WP_023492981.1">
    <property type="nucleotide sequence ID" value="NZ_AYLO01000004.1"/>
</dbReference>
<dbReference type="AlphaFoldDB" id="V5CBB3"/>
<comment type="caution">
    <text evidence="4">The sequence shown here is derived from an EMBL/GenBank/DDBJ whole genome shotgun (WGS) entry which is preliminary data.</text>
</comment>
<keyword evidence="5" id="KW-1185">Reference proteome</keyword>
<dbReference type="CDD" id="cd04647">
    <property type="entry name" value="LbH_MAT_like"/>
    <property type="match status" value="1"/>
</dbReference>
<gene>
    <name evidence="4" type="ORF">MGMO_4c00100</name>
</gene>
<keyword evidence="3" id="KW-0012">Acyltransferase</keyword>
<dbReference type="Proteomes" id="UP000017842">
    <property type="component" value="Unassembled WGS sequence"/>
</dbReference>
<protein>
    <submittedName>
        <fullName evidence="4">Acetyltransferase</fullName>
    </submittedName>
</protein>
<dbReference type="eggNOG" id="COG0110">
    <property type="taxonomic scope" value="Bacteria"/>
</dbReference>
<keyword evidence="2" id="KW-0677">Repeat</keyword>
<evidence type="ECO:0000256" key="1">
    <source>
        <dbReference type="ARBA" id="ARBA00022679"/>
    </source>
</evidence>
<accession>V5CBB3</accession>
<dbReference type="InterPro" id="IPR001451">
    <property type="entry name" value="Hexapep"/>
</dbReference>
<reference evidence="4 5" key="1">
    <citation type="journal article" date="2013" name="Genome Announc.">
        <title>Draft Genome Sequence of the Methanotrophic Gammaproteobacterium Methyloglobulus morosus DSM 22980 Strain KoM1.</title>
        <authorList>
            <person name="Poehlein A."/>
            <person name="Deutzmann J.S."/>
            <person name="Daniel R."/>
            <person name="Simeonova D.D."/>
        </authorList>
    </citation>
    <scope>NUCLEOTIDE SEQUENCE [LARGE SCALE GENOMIC DNA]</scope>
    <source>
        <strain evidence="4 5">KoM1</strain>
    </source>
</reference>
<dbReference type="EMBL" id="AYLO01000004">
    <property type="protein sequence ID" value="ESS74098.1"/>
    <property type="molecule type" value="Genomic_DNA"/>
</dbReference>
<name>V5CBB3_9GAMM</name>
<dbReference type="InterPro" id="IPR011004">
    <property type="entry name" value="Trimer_LpxA-like_sf"/>
</dbReference>
<evidence type="ECO:0000313" key="5">
    <source>
        <dbReference type="Proteomes" id="UP000017842"/>
    </source>
</evidence>
<dbReference type="Pfam" id="PF00132">
    <property type="entry name" value="Hexapep"/>
    <property type="match status" value="1"/>
</dbReference>
<dbReference type="PROSITE" id="PS00101">
    <property type="entry name" value="HEXAPEP_TRANSFERASES"/>
    <property type="match status" value="1"/>
</dbReference>
<sequence length="167" mass="18361">MKVTHRAEIFHHGRNKSQIVLGDFVVLDGTLEVYEHGKMTIGDYSYVGRARIYCADSVFIGEHCLISDNVCVMDSDLHPLSATNRAVIAERWALGEFPDVYTDTPNAPVTLENHCWIGFGSAILKGVRVGEGAVVGSNSVVTKDVPPWTIVAGNPARIIREIPENER</sequence>
<dbReference type="Gene3D" id="2.160.10.10">
    <property type="entry name" value="Hexapeptide repeat proteins"/>
    <property type="match status" value="1"/>
</dbReference>
<evidence type="ECO:0000313" key="4">
    <source>
        <dbReference type="EMBL" id="ESS74098.1"/>
    </source>
</evidence>
<keyword evidence="1 4" id="KW-0808">Transferase</keyword>
<dbReference type="STRING" id="1116472.MGMO_4c00100"/>
<evidence type="ECO:0000256" key="3">
    <source>
        <dbReference type="ARBA" id="ARBA00023315"/>
    </source>
</evidence>
<dbReference type="GO" id="GO:0016746">
    <property type="term" value="F:acyltransferase activity"/>
    <property type="evidence" value="ECO:0007669"/>
    <property type="project" value="UniProtKB-KW"/>
</dbReference>
<organism evidence="4 5">
    <name type="scientific">Methyloglobulus morosus KoM1</name>
    <dbReference type="NCBI Taxonomy" id="1116472"/>
    <lineage>
        <taxon>Bacteria</taxon>
        <taxon>Pseudomonadati</taxon>
        <taxon>Pseudomonadota</taxon>
        <taxon>Gammaproteobacteria</taxon>
        <taxon>Methylococcales</taxon>
        <taxon>Methylococcaceae</taxon>
        <taxon>Methyloglobulus</taxon>
    </lineage>
</organism>
<evidence type="ECO:0000256" key="2">
    <source>
        <dbReference type="ARBA" id="ARBA00022737"/>
    </source>
</evidence>